<gene>
    <name evidence="3" type="ORF">TRICI_003581</name>
</gene>
<organism evidence="3 4">
    <name type="scientific">Trichomonascus ciferrii</name>
    <dbReference type="NCBI Taxonomy" id="44093"/>
    <lineage>
        <taxon>Eukaryota</taxon>
        <taxon>Fungi</taxon>
        <taxon>Dikarya</taxon>
        <taxon>Ascomycota</taxon>
        <taxon>Saccharomycotina</taxon>
        <taxon>Dipodascomycetes</taxon>
        <taxon>Dipodascales</taxon>
        <taxon>Trichomonascaceae</taxon>
        <taxon>Trichomonascus</taxon>
        <taxon>Trichomonascus ciferrii complex</taxon>
    </lineage>
</organism>
<accession>A0A642V8I9</accession>
<proteinExistence type="predicted"/>
<dbReference type="EMBL" id="SWFS01000261">
    <property type="protein sequence ID" value="KAA8912192.1"/>
    <property type="molecule type" value="Genomic_DNA"/>
</dbReference>
<evidence type="ECO:0000313" key="3">
    <source>
        <dbReference type="EMBL" id="KAA8912192.1"/>
    </source>
</evidence>
<dbReference type="CDD" id="cd02440">
    <property type="entry name" value="AdoMet_MTases"/>
    <property type="match status" value="1"/>
</dbReference>
<dbReference type="Pfam" id="PF13489">
    <property type="entry name" value="Methyltransf_23"/>
    <property type="match status" value="1"/>
</dbReference>
<dbReference type="VEuPathDB" id="FungiDB:TRICI_003581"/>
<keyword evidence="4" id="KW-1185">Reference proteome</keyword>
<feature type="compositionally biased region" description="Basic and acidic residues" evidence="2">
    <location>
        <begin position="212"/>
        <end position="224"/>
    </location>
</feature>
<name>A0A642V8I9_9ASCO</name>
<evidence type="ECO:0000256" key="2">
    <source>
        <dbReference type="SAM" id="MobiDB-lite"/>
    </source>
</evidence>
<dbReference type="Gene3D" id="3.40.50.150">
    <property type="entry name" value="Vaccinia Virus protein VP39"/>
    <property type="match status" value="1"/>
</dbReference>
<evidence type="ECO:0008006" key="5">
    <source>
        <dbReference type="Google" id="ProtNLM"/>
    </source>
</evidence>
<feature type="region of interest" description="Disordered" evidence="2">
    <location>
        <begin position="195"/>
        <end position="235"/>
    </location>
</feature>
<dbReference type="SUPFAM" id="SSF53335">
    <property type="entry name" value="S-adenosyl-L-methionine-dependent methyltransferases"/>
    <property type="match status" value="1"/>
</dbReference>
<dbReference type="PANTHER" id="PTHR43861:SF3">
    <property type="entry name" value="PUTATIVE (AFU_ORTHOLOGUE AFUA_2G14390)-RELATED"/>
    <property type="match status" value="1"/>
</dbReference>
<dbReference type="Proteomes" id="UP000761534">
    <property type="component" value="Unassembled WGS sequence"/>
</dbReference>
<dbReference type="InterPro" id="IPR029063">
    <property type="entry name" value="SAM-dependent_MTases_sf"/>
</dbReference>
<dbReference type="GO" id="GO:0016740">
    <property type="term" value="F:transferase activity"/>
    <property type="evidence" value="ECO:0007669"/>
    <property type="project" value="UniProtKB-KW"/>
</dbReference>
<evidence type="ECO:0000256" key="1">
    <source>
        <dbReference type="ARBA" id="ARBA00022679"/>
    </source>
</evidence>
<reference evidence="3" key="1">
    <citation type="journal article" date="2019" name="G3 (Bethesda)">
        <title>Genome Assemblies of Two Rare Opportunistic Yeast Pathogens: Diutina rugosa (syn. Candida rugosa) and Trichomonascus ciferrii (syn. Candida ciferrii).</title>
        <authorList>
            <person name="Mixao V."/>
            <person name="Saus E."/>
            <person name="Hansen A.P."/>
            <person name="Lass-Florl C."/>
            <person name="Gabaldon T."/>
        </authorList>
    </citation>
    <scope>NUCLEOTIDE SEQUENCE</scope>
    <source>
        <strain evidence="3">CBS 4856</strain>
    </source>
</reference>
<dbReference type="AlphaFoldDB" id="A0A642V8I9"/>
<protein>
    <recommendedName>
        <fullName evidence="5">Methyltransferase type 11 domain-containing protein</fullName>
    </recommendedName>
</protein>
<dbReference type="PANTHER" id="PTHR43861">
    <property type="entry name" value="TRANS-ACONITATE 2-METHYLTRANSFERASE-RELATED"/>
    <property type="match status" value="1"/>
</dbReference>
<dbReference type="OrthoDB" id="3647at2759"/>
<comment type="caution">
    <text evidence="3">The sequence shown here is derived from an EMBL/GenBank/DDBJ whole genome shotgun (WGS) entry which is preliminary data.</text>
</comment>
<keyword evidence="1" id="KW-0808">Transferase</keyword>
<sequence length="321" mass="35181">MAGDSKIVEANRDTYNDGRLKVFDLASMKRHNKFMAEYMLCFSSKNQGDAIVDRNLKINATEDVDPDTPIEDVSTNWDKSSSKLLDFACGAGNMTKYLSPFAKNVVGVDISPAMAKAYKERTGHEGYACNIVEESNPAIGNDFDFIVCTMSYHHIEDLGLVTKKLSEKLKSGGWLYVMDMDSTNPNSTMGQLMKTAAAQKHDNHSHSHSHSHSHDHAHSHDHGHGHSHGGGGDSLEEAAEKIGVAHAHGISPEGMVKMFENAGLTNVAVDRGIQVQVWTPVEEMRALTNAAEDETFDLFEKDDKGRCDLTFAMLLAAGMKP</sequence>
<evidence type="ECO:0000313" key="4">
    <source>
        <dbReference type="Proteomes" id="UP000761534"/>
    </source>
</evidence>